<feature type="domain" description="BLUF" evidence="1">
    <location>
        <begin position="2"/>
        <end position="95"/>
    </location>
</feature>
<gene>
    <name evidence="2" type="ORF">FHD67_13020</name>
</gene>
<dbReference type="EMBL" id="VDDC01000023">
    <property type="protein sequence ID" value="TNH38792.1"/>
    <property type="molecule type" value="Genomic_DNA"/>
</dbReference>
<dbReference type="InterPro" id="IPR007024">
    <property type="entry name" value="BLUF_domain"/>
</dbReference>
<reference evidence="2 3" key="1">
    <citation type="submission" date="2019-06" db="EMBL/GenBank/DDBJ databases">
        <authorList>
            <person name="Li J."/>
        </authorList>
    </citation>
    <scope>NUCLEOTIDE SEQUENCE [LARGE SCALE GENOMIC DNA]</scope>
    <source>
        <strain evidence="2 3">CGMCC 1.8012</strain>
    </source>
</reference>
<evidence type="ECO:0000259" key="1">
    <source>
        <dbReference type="PROSITE" id="PS50925"/>
    </source>
</evidence>
<name>A0A5C4R4D7_9RHOB</name>
<dbReference type="RefSeq" id="WP_139598929.1">
    <property type="nucleotide sequence ID" value="NZ_VDDC01000023.1"/>
</dbReference>
<protein>
    <submittedName>
        <fullName evidence="2">BLUF domain-containing protein</fullName>
    </submittedName>
</protein>
<dbReference type="GO" id="GO:0009882">
    <property type="term" value="F:blue light photoreceptor activity"/>
    <property type="evidence" value="ECO:0007669"/>
    <property type="project" value="InterPro"/>
</dbReference>
<dbReference type="SMART" id="SM01034">
    <property type="entry name" value="BLUF"/>
    <property type="match status" value="1"/>
</dbReference>
<dbReference type="InterPro" id="IPR036046">
    <property type="entry name" value="Acylphosphatase-like_dom_sf"/>
</dbReference>
<organism evidence="2 3">
    <name type="scientific">Paracoccus haeundaensis</name>
    <dbReference type="NCBI Taxonomy" id="225362"/>
    <lineage>
        <taxon>Bacteria</taxon>
        <taxon>Pseudomonadati</taxon>
        <taxon>Pseudomonadota</taxon>
        <taxon>Alphaproteobacteria</taxon>
        <taxon>Rhodobacterales</taxon>
        <taxon>Paracoccaceae</taxon>
        <taxon>Paracoccus</taxon>
    </lineage>
</organism>
<dbReference type="AlphaFoldDB" id="A0A5C4R4D7"/>
<dbReference type="PROSITE" id="PS50925">
    <property type="entry name" value="BLUF"/>
    <property type="match status" value="1"/>
</dbReference>
<dbReference type="Gene3D" id="3.30.70.100">
    <property type="match status" value="1"/>
</dbReference>
<evidence type="ECO:0000313" key="3">
    <source>
        <dbReference type="Proteomes" id="UP000304880"/>
    </source>
</evidence>
<evidence type="ECO:0000313" key="2">
    <source>
        <dbReference type="EMBL" id="TNH38792.1"/>
    </source>
</evidence>
<accession>A0A5C4R4D7</accession>
<dbReference type="GO" id="GO:0071949">
    <property type="term" value="F:FAD binding"/>
    <property type="evidence" value="ECO:0007669"/>
    <property type="project" value="InterPro"/>
</dbReference>
<proteinExistence type="predicted"/>
<dbReference type="Pfam" id="PF04940">
    <property type="entry name" value="BLUF"/>
    <property type="match status" value="1"/>
</dbReference>
<dbReference type="Proteomes" id="UP000304880">
    <property type="component" value="Unassembled WGS sequence"/>
</dbReference>
<comment type="caution">
    <text evidence="2">The sequence shown here is derived from an EMBL/GenBank/DDBJ whole genome shotgun (WGS) entry which is preliminary data.</text>
</comment>
<sequence length="105" mass="12306">MIHYMIYRSHTELMPSDDAYRRILEQARARNFILGVTGYLHWEDGIIHQWIEGPAAGLSIVEQYILSDRNHQNTVVLDRGYGPEREFEDGRWLKTSPRGTRCSRS</sequence>
<dbReference type="SUPFAM" id="SSF54975">
    <property type="entry name" value="Acylphosphatase/BLUF domain-like"/>
    <property type="match status" value="1"/>
</dbReference>
<keyword evidence="3" id="KW-1185">Reference proteome</keyword>